<keyword evidence="1" id="KW-0472">Membrane</keyword>
<dbReference type="Proteomes" id="UP000228767">
    <property type="component" value="Unassembled WGS sequence"/>
</dbReference>
<gene>
    <name evidence="2" type="ORF">COV10_01125</name>
</gene>
<organism evidence="2 3">
    <name type="scientific">Candidatus Vogelbacteria bacterium CG10_big_fil_rev_8_21_14_0_10_51_16</name>
    <dbReference type="NCBI Taxonomy" id="1975045"/>
    <lineage>
        <taxon>Bacteria</taxon>
        <taxon>Candidatus Vogeliibacteriota</taxon>
    </lineage>
</organism>
<comment type="caution">
    <text evidence="2">The sequence shown here is derived from an EMBL/GenBank/DDBJ whole genome shotgun (WGS) entry which is preliminary data.</text>
</comment>
<feature type="transmembrane region" description="Helical" evidence="1">
    <location>
        <begin position="28"/>
        <end position="47"/>
    </location>
</feature>
<reference evidence="2 3" key="1">
    <citation type="submission" date="2017-09" db="EMBL/GenBank/DDBJ databases">
        <title>Depth-based differentiation of microbial function through sediment-hosted aquifers and enrichment of novel symbionts in the deep terrestrial subsurface.</title>
        <authorList>
            <person name="Probst A.J."/>
            <person name="Ladd B."/>
            <person name="Jarett J.K."/>
            <person name="Geller-Mcgrath D.E."/>
            <person name="Sieber C.M."/>
            <person name="Emerson J.B."/>
            <person name="Anantharaman K."/>
            <person name="Thomas B.C."/>
            <person name="Malmstrom R."/>
            <person name="Stieglmeier M."/>
            <person name="Klingl A."/>
            <person name="Woyke T."/>
            <person name="Ryan C.M."/>
            <person name="Banfield J.F."/>
        </authorList>
    </citation>
    <scope>NUCLEOTIDE SEQUENCE [LARGE SCALE GENOMIC DNA]</scope>
    <source>
        <strain evidence="2">CG10_big_fil_rev_8_21_14_0_10_51_16</strain>
    </source>
</reference>
<dbReference type="EMBL" id="PCYI01000006">
    <property type="protein sequence ID" value="PIR45110.1"/>
    <property type="molecule type" value="Genomic_DNA"/>
</dbReference>
<protein>
    <submittedName>
        <fullName evidence="2">Uncharacterized protein</fullName>
    </submittedName>
</protein>
<evidence type="ECO:0000256" key="1">
    <source>
        <dbReference type="SAM" id="Phobius"/>
    </source>
</evidence>
<sequence>MEQETHSNKELVFSVTPSGVVSHPYRLVFAWVGVLVLVGVGFWYFTLFDGNSPFARKATPDMVINTDGSPLNAEEMAAIMRASSAKPDTPPALSRQELEQIVFASSVEANAPPALSEAEALKIIKASSL</sequence>
<evidence type="ECO:0000313" key="3">
    <source>
        <dbReference type="Proteomes" id="UP000228767"/>
    </source>
</evidence>
<accession>A0A2H0RFA1</accession>
<name>A0A2H0RFA1_9BACT</name>
<keyword evidence="1" id="KW-0812">Transmembrane</keyword>
<dbReference type="AlphaFoldDB" id="A0A2H0RFA1"/>
<keyword evidence="1" id="KW-1133">Transmembrane helix</keyword>
<evidence type="ECO:0000313" key="2">
    <source>
        <dbReference type="EMBL" id="PIR45110.1"/>
    </source>
</evidence>
<proteinExistence type="predicted"/>